<keyword evidence="2" id="KW-0812">Transmembrane</keyword>
<evidence type="ECO:0000256" key="1">
    <source>
        <dbReference type="SAM" id="MobiDB-lite"/>
    </source>
</evidence>
<reference evidence="3 4" key="1">
    <citation type="submission" date="2014-08" db="EMBL/GenBank/DDBJ databases">
        <title>Whole genome shotgun sequence of Sphingomonas paucimobilis NBRC 13935.</title>
        <authorList>
            <person name="Hosoyama A."/>
            <person name="Hashimoto M."/>
            <person name="Hosoyama Y."/>
            <person name="Noguchi M."/>
            <person name="Uohara A."/>
            <person name="Ohji S."/>
            <person name="Katano-Makiyama Y."/>
            <person name="Ichikawa N."/>
            <person name="Kimura A."/>
            <person name="Yamazoe A."/>
            <person name="Fujita N."/>
        </authorList>
    </citation>
    <scope>NUCLEOTIDE SEQUENCE [LARGE SCALE GENOMIC DNA]</scope>
    <source>
        <strain evidence="3 4">NBRC 13935</strain>
    </source>
</reference>
<sequence length="322" mass="33205">MNDFAPLDRPPPRGPRTGATIALILLAFAAGLILMAYAMRNLSWFGGTTTTAPRAVTAKPGSGTNAETAGGDTARAGTDPVALATREAALAAQLATLEARAAAIATDAAAAGTQAGRAESILVAAAARRSIDRGQPLGYLEEQLRTRFGGSEPRAVTVLIMASRQPVTLETLRQGLDTLSPELVVNASDGWWEGLRQELGRLIVIREATAPSSNPNDRLARAQRLLDSGQVEAARAEVTRLPGAGAASAQAWQRAARRYVLSHHALDLIENAALVAPVTAPAPIVTSPVVGTPDTASDETPSQGSGDQAAPAPTTQPVAPSI</sequence>
<accession>A0A0C9M2I5</accession>
<evidence type="ECO:0000313" key="3">
    <source>
        <dbReference type="EMBL" id="GAN13845.1"/>
    </source>
</evidence>
<dbReference type="EMBL" id="BBJS01000029">
    <property type="protein sequence ID" value="GAN13845.1"/>
    <property type="molecule type" value="Genomic_DNA"/>
</dbReference>
<protein>
    <submittedName>
        <fullName evidence="3">DNA, contig: SP629</fullName>
    </submittedName>
</protein>
<feature type="compositionally biased region" description="Polar residues" evidence="1">
    <location>
        <begin position="294"/>
        <end position="306"/>
    </location>
</feature>
<feature type="compositionally biased region" description="Low complexity" evidence="1">
    <location>
        <begin position="308"/>
        <end position="322"/>
    </location>
</feature>
<dbReference type="RefSeq" id="WP_007405301.1">
    <property type="nucleotide sequence ID" value="NZ_BBJS01000029.1"/>
</dbReference>
<name>A0A0C9M2I5_SPHPI</name>
<feature type="region of interest" description="Disordered" evidence="1">
    <location>
        <begin position="287"/>
        <end position="322"/>
    </location>
</feature>
<dbReference type="Proteomes" id="UP000032025">
    <property type="component" value="Unassembled WGS sequence"/>
</dbReference>
<dbReference type="AlphaFoldDB" id="A0A0C9M2I5"/>
<comment type="caution">
    <text evidence="3">The sequence shown here is derived from an EMBL/GenBank/DDBJ whole genome shotgun (WGS) entry which is preliminary data.</text>
</comment>
<feature type="transmembrane region" description="Helical" evidence="2">
    <location>
        <begin position="20"/>
        <end position="39"/>
    </location>
</feature>
<gene>
    <name evidence="3" type="ORF">SP6_29_00370</name>
</gene>
<evidence type="ECO:0000256" key="2">
    <source>
        <dbReference type="SAM" id="Phobius"/>
    </source>
</evidence>
<keyword evidence="2" id="KW-1133">Transmembrane helix</keyword>
<keyword evidence="2" id="KW-0472">Membrane</keyword>
<organism evidence="3 4">
    <name type="scientific">Sphingomonas paucimobilis NBRC 13935</name>
    <dbReference type="NCBI Taxonomy" id="1219050"/>
    <lineage>
        <taxon>Bacteria</taxon>
        <taxon>Pseudomonadati</taxon>
        <taxon>Pseudomonadota</taxon>
        <taxon>Alphaproteobacteria</taxon>
        <taxon>Sphingomonadales</taxon>
        <taxon>Sphingomonadaceae</taxon>
        <taxon>Sphingomonas</taxon>
    </lineage>
</organism>
<dbReference type="GeneID" id="78527508"/>
<feature type="region of interest" description="Disordered" evidence="1">
    <location>
        <begin position="53"/>
        <end position="75"/>
    </location>
</feature>
<keyword evidence="4" id="KW-1185">Reference proteome</keyword>
<proteinExistence type="predicted"/>
<evidence type="ECO:0000313" key="4">
    <source>
        <dbReference type="Proteomes" id="UP000032025"/>
    </source>
</evidence>